<keyword evidence="2" id="KW-0479">Metal-binding</keyword>
<dbReference type="Gene3D" id="1.10.1670.10">
    <property type="entry name" value="Helix-hairpin-Helix base-excision DNA repair enzymes (C-terminal)"/>
    <property type="match status" value="1"/>
</dbReference>
<keyword evidence="1" id="KW-0004">4Fe-4S</keyword>
<organism evidence="6 7">
    <name type="scientific">Gemmata obscuriglobus</name>
    <dbReference type="NCBI Taxonomy" id="114"/>
    <lineage>
        <taxon>Bacteria</taxon>
        <taxon>Pseudomonadati</taxon>
        <taxon>Planctomycetota</taxon>
        <taxon>Planctomycetia</taxon>
        <taxon>Gemmatales</taxon>
        <taxon>Gemmataceae</taxon>
        <taxon>Gemmata</taxon>
    </lineage>
</organism>
<dbReference type="InterPro" id="IPR023170">
    <property type="entry name" value="HhH_base_excis_C"/>
</dbReference>
<feature type="region of interest" description="Disordered" evidence="5">
    <location>
        <begin position="249"/>
        <end position="268"/>
    </location>
</feature>
<dbReference type="InterPro" id="IPR011257">
    <property type="entry name" value="DNA_glycosylase"/>
</dbReference>
<gene>
    <name evidence="6" type="ORF">C1280_34765</name>
</gene>
<reference evidence="6 7" key="1">
    <citation type="submission" date="2018-01" db="EMBL/GenBank/DDBJ databases">
        <title>G. obscuriglobus.</title>
        <authorList>
            <person name="Franke J."/>
            <person name="Blomberg W."/>
            <person name="Selmecki A."/>
        </authorList>
    </citation>
    <scope>NUCLEOTIDE SEQUENCE [LARGE SCALE GENOMIC DNA]</scope>
    <source>
        <strain evidence="6 7">DSM 5831</strain>
    </source>
</reference>
<evidence type="ECO:0000313" key="7">
    <source>
        <dbReference type="Proteomes" id="UP000245802"/>
    </source>
</evidence>
<dbReference type="GO" id="GO:0006281">
    <property type="term" value="P:DNA repair"/>
    <property type="evidence" value="ECO:0007669"/>
    <property type="project" value="InterPro"/>
</dbReference>
<protein>
    <recommendedName>
        <fullName evidence="8">Endonuclease</fullName>
    </recommendedName>
</protein>
<evidence type="ECO:0008006" key="8">
    <source>
        <dbReference type="Google" id="ProtNLM"/>
    </source>
</evidence>
<name>A0A2Z3HFC7_9BACT</name>
<dbReference type="KEGG" id="gog:C1280_34765"/>
<keyword evidence="7" id="KW-1185">Reference proteome</keyword>
<evidence type="ECO:0000256" key="2">
    <source>
        <dbReference type="ARBA" id="ARBA00022723"/>
    </source>
</evidence>
<dbReference type="SUPFAM" id="SSF48150">
    <property type="entry name" value="DNA-glycosylase"/>
    <property type="match status" value="1"/>
</dbReference>
<dbReference type="GO" id="GO:0051539">
    <property type="term" value="F:4 iron, 4 sulfur cluster binding"/>
    <property type="evidence" value="ECO:0007669"/>
    <property type="project" value="UniProtKB-KW"/>
</dbReference>
<dbReference type="RefSeq" id="WP_010048099.1">
    <property type="nucleotide sequence ID" value="NZ_CP025958.1"/>
</dbReference>
<dbReference type="EMBL" id="CP025958">
    <property type="protein sequence ID" value="AWM41655.1"/>
    <property type="molecule type" value="Genomic_DNA"/>
</dbReference>
<dbReference type="Proteomes" id="UP000245802">
    <property type="component" value="Chromosome"/>
</dbReference>
<evidence type="ECO:0000256" key="5">
    <source>
        <dbReference type="SAM" id="MobiDB-lite"/>
    </source>
</evidence>
<keyword evidence="4" id="KW-0411">Iron-sulfur</keyword>
<dbReference type="OrthoDB" id="268440at2"/>
<dbReference type="GO" id="GO:0003824">
    <property type="term" value="F:catalytic activity"/>
    <property type="evidence" value="ECO:0007669"/>
    <property type="project" value="InterPro"/>
</dbReference>
<dbReference type="GO" id="GO:0046872">
    <property type="term" value="F:metal ion binding"/>
    <property type="evidence" value="ECO:0007669"/>
    <property type="project" value="UniProtKB-KW"/>
</dbReference>
<sequence>MPAITNKQQLLTQAQAALKKRYPLPTPEPREPRLLLDELIFAICREGSTTEDAEEAYARIRKVFVDWNEIRVSTVQEVADALRPLPNPGPRAGWIIGVLHAVFEMNYSYDLGDMEKKGLKNAAKQISRYFNAKDLETKGLKQAAKQIERFKRVNDFAVAWVVQRSLGGHAIPLDGPTFRVLRRLNVVEEAEAEDMESLRGGIEHVIPKARGEEFTELMSIHAKETCIEKTPLCGQCVLKGECPTGIELLSKKSDKDKEKAEPKPKKSR</sequence>
<dbReference type="PANTHER" id="PTHR10359">
    <property type="entry name" value="A/G-SPECIFIC ADENINE GLYCOSYLASE/ENDONUCLEASE III"/>
    <property type="match status" value="1"/>
</dbReference>
<keyword evidence="3" id="KW-0408">Iron</keyword>
<accession>A0A2Z3HFC7</accession>
<evidence type="ECO:0000256" key="4">
    <source>
        <dbReference type="ARBA" id="ARBA00023014"/>
    </source>
</evidence>
<evidence type="ECO:0000256" key="3">
    <source>
        <dbReference type="ARBA" id="ARBA00023004"/>
    </source>
</evidence>
<evidence type="ECO:0000313" key="6">
    <source>
        <dbReference type="EMBL" id="AWM41655.1"/>
    </source>
</evidence>
<dbReference type="AlphaFoldDB" id="A0A2Z3HFC7"/>
<evidence type="ECO:0000256" key="1">
    <source>
        <dbReference type="ARBA" id="ARBA00022485"/>
    </source>
</evidence>
<dbReference type="Gene3D" id="1.10.340.30">
    <property type="entry name" value="Hypothetical protein, domain 2"/>
    <property type="match status" value="1"/>
</dbReference>
<proteinExistence type="predicted"/>